<dbReference type="FunFam" id="1.25.10.10:FF:000219">
    <property type="entry name" value="Importin subunit beta-2"/>
    <property type="match status" value="1"/>
</dbReference>
<dbReference type="EMBL" id="CDHN01000001">
    <property type="protein sequence ID" value="CEJ82478.1"/>
    <property type="molecule type" value="Genomic_DNA"/>
</dbReference>
<dbReference type="Pfam" id="PF13513">
    <property type="entry name" value="HEAT_EZ"/>
    <property type="match status" value="1"/>
</dbReference>
<gene>
    <name evidence="8" type="ORF">VHEMI02539</name>
</gene>
<keyword evidence="4" id="KW-0677">Repeat</keyword>
<dbReference type="GO" id="GO:0006606">
    <property type="term" value="P:protein import into nucleus"/>
    <property type="evidence" value="ECO:0007669"/>
    <property type="project" value="InterPro"/>
</dbReference>
<evidence type="ECO:0000256" key="1">
    <source>
        <dbReference type="ARBA" id="ARBA00004496"/>
    </source>
</evidence>
<protein>
    <recommendedName>
        <fullName evidence="7">Importin N-terminal domain-containing protein</fullName>
    </recommendedName>
</protein>
<feature type="compositionally biased region" description="Acidic residues" evidence="6">
    <location>
        <begin position="341"/>
        <end position="350"/>
    </location>
</feature>
<dbReference type="SMART" id="SM00913">
    <property type="entry name" value="IBN_N"/>
    <property type="match status" value="1"/>
</dbReference>
<dbReference type="OrthoDB" id="951172at2759"/>
<feature type="domain" description="Importin N-terminal" evidence="7">
    <location>
        <begin position="38"/>
        <end position="115"/>
    </location>
</feature>
<dbReference type="SUPFAM" id="SSF48371">
    <property type="entry name" value="ARM repeat"/>
    <property type="match status" value="1"/>
</dbReference>
<evidence type="ECO:0000256" key="5">
    <source>
        <dbReference type="ARBA" id="ARBA00022927"/>
    </source>
</evidence>
<dbReference type="InterPro" id="IPR040122">
    <property type="entry name" value="Importin_beta"/>
</dbReference>
<evidence type="ECO:0000256" key="4">
    <source>
        <dbReference type="ARBA" id="ARBA00022737"/>
    </source>
</evidence>
<reference evidence="8 9" key="1">
    <citation type="journal article" date="2015" name="Genome Announc.">
        <title>Draft Genome Sequence and Gene Annotation of the Entomopathogenic Fungus Verticillium hemipterigenum.</title>
        <authorList>
            <person name="Horn F."/>
            <person name="Habel A."/>
            <person name="Scharf D.H."/>
            <person name="Dworschak J."/>
            <person name="Brakhage A.A."/>
            <person name="Guthke R."/>
            <person name="Hertweck C."/>
            <person name="Linde J."/>
        </authorList>
    </citation>
    <scope>NUCLEOTIDE SEQUENCE [LARGE SCALE GENOMIC DNA]</scope>
</reference>
<evidence type="ECO:0000313" key="9">
    <source>
        <dbReference type="Proteomes" id="UP000039046"/>
    </source>
</evidence>
<evidence type="ECO:0000313" key="8">
    <source>
        <dbReference type="EMBL" id="CEJ82478.1"/>
    </source>
</evidence>
<evidence type="ECO:0000259" key="7">
    <source>
        <dbReference type="PROSITE" id="PS50166"/>
    </source>
</evidence>
<keyword evidence="2" id="KW-0813">Transport</keyword>
<feature type="compositionally biased region" description="Basic and acidic residues" evidence="6">
    <location>
        <begin position="370"/>
        <end position="384"/>
    </location>
</feature>
<evidence type="ECO:0000256" key="2">
    <source>
        <dbReference type="ARBA" id="ARBA00022448"/>
    </source>
</evidence>
<keyword evidence="5" id="KW-0653">Protein transport</keyword>
<feature type="region of interest" description="Disordered" evidence="6">
    <location>
        <begin position="338"/>
        <end position="410"/>
    </location>
</feature>
<dbReference type="AlphaFoldDB" id="A0A0A1SPX2"/>
<dbReference type="STRING" id="1531966.A0A0A1SPX2"/>
<dbReference type="InterPro" id="IPR016024">
    <property type="entry name" value="ARM-type_fold"/>
</dbReference>
<dbReference type="Gene3D" id="1.25.10.10">
    <property type="entry name" value="Leucine-rich Repeat Variant"/>
    <property type="match status" value="2"/>
</dbReference>
<organism evidence="8 9">
    <name type="scientific">[Torrubiella] hemipterigena</name>
    <dbReference type="NCBI Taxonomy" id="1531966"/>
    <lineage>
        <taxon>Eukaryota</taxon>
        <taxon>Fungi</taxon>
        <taxon>Dikarya</taxon>
        <taxon>Ascomycota</taxon>
        <taxon>Pezizomycotina</taxon>
        <taxon>Sordariomycetes</taxon>
        <taxon>Hypocreomycetidae</taxon>
        <taxon>Hypocreales</taxon>
        <taxon>Clavicipitaceae</taxon>
        <taxon>Clavicipitaceae incertae sedis</taxon>
        <taxon>'Torrubiella' clade</taxon>
    </lineage>
</organism>
<dbReference type="GO" id="GO:0031267">
    <property type="term" value="F:small GTPase binding"/>
    <property type="evidence" value="ECO:0007669"/>
    <property type="project" value="InterPro"/>
</dbReference>
<sequence>MATNADLNWQPAPESLRQLAGCLKDSLSGWDQAAQKQALVMLEQAKSSPDLNNYLALLLTSAEPPAGLQCTPQDYALIRPAAGTRLKNNILEDWDKIPANSLPLIKSAIMIAIQDVSPSIRNPAAYAASSMIRKGGVLGWPELLPNLVEIFNNTSGSQTTAAQEGAMSAMFMICEDNHKLLAREVNGERPLNFLLPQLIAATKSPLVKVRTGTLKSINIFAPVESQAMLNSIDELLQHLFVLATDPSVEVRTQVCLAFSTLVEARPDKIMPHLPGLVDYILTQQKDEDEALACEASEFWIAIGEHRDLWKALEPYLSKIIPVLLECMVYSGEEIAMLGGQSDDDDEDDRQEDIKPKFAKRKAARAGNANKEGDKAEENYEKLSGMDDDDLDEGEVEEEEYDDDDDGSLADDEWTVRKGSAAALDVFAGDFGAPVFESILPYLSQNLKHADWPQREAAVLALGAVAKGCMDAVTPHLPELVPYLISLLQDPEPVVRTITCWALGRYSPWAASLPEQSQREQYFLPMMDGMLQRMLDKNKKVQEAAASAFAHLEDDCGQALEPYCEPIVKQFVVCLAKYKDRNMYILYDCIQSLAEQVGAVLAQPHLVQPLMGGLIARYNNIADDSREIFPLLECLSYVALALRDAFVPYAQPIFTRCMTIIQNNLQQALSAASNPNFDEPEKDFLVTSLDLISSIIQALEEQKAVELVQSSPFPFFDLLGFCLEDPADEVRQSAFALLGDSSRFIYPLLSPHLPTIMPMLLKQLDMDNILDERIDQAFGVVSNACWSSGEITLQHGKGMAPWINDLLKRFVEIMTNPRVPPGLHENAAIALGRLGESNAELLAPALPNFAEDFLRLMQDVDYSEEKATAFLGFSMIVGSNPQAMESVLLEYFTAIAEYEEIGLHTPLKQRLEQVFCNIFTVYKQLIPQFDEFIGRMSPQNQQKLKANYGI</sequence>
<name>A0A0A1SPX2_9HYPO</name>
<dbReference type="InterPro" id="IPR011989">
    <property type="entry name" value="ARM-like"/>
</dbReference>
<evidence type="ECO:0000256" key="6">
    <source>
        <dbReference type="SAM" id="MobiDB-lite"/>
    </source>
</evidence>
<accession>A0A0A1SPX2</accession>
<dbReference type="PANTHER" id="PTHR10527">
    <property type="entry name" value="IMPORTIN BETA"/>
    <property type="match status" value="1"/>
</dbReference>
<dbReference type="InterPro" id="IPR001494">
    <property type="entry name" value="Importin-beta_N"/>
</dbReference>
<proteinExistence type="predicted"/>
<dbReference type="GO" id="GO:0034399">
    <property type="term" value="C:nuclear periphery"/>
    <property type="evidence" value="ECO:0007669"/>
    <property type="project" value="EnsemblFungi"/>
</dbReference>
<evidence type="ECO:0000256" key="3">
    <source>
        <dbReference type="ARBA" id="ARBA00022490"/>
    </source>
</evidence>
<feature type="compositionally biased region" description="Acidic residues" evidence="6">
    <location>
        <begin position="385"/>
        <end position="410"/>
    </location>
</feature>
<dbReference type="PROSITE" id="PS50166">
    <property type="entry name" value="IMPORTIN_B_NT"/>
    <property type="match status" value="1"/>
</dbReference>
<comment type="subcellular location">
    <subcellularLocation>
        <location evidence="1">Cytoplasm</location>
    </subcellularLocation>
</comment>
<dbReference type="Proteomes" id="UP000039046">
    <property type="component" value="Unassembled WGS sequence"/>
</dbReference>
<dbReference type="FunFam" id="1.25.10.10:FF:000313">
    <property type="entry name" value="Importin beta-2 subunit, putative"/>
    <property type="match status" value="1"/>
</dbReference>
<dbReference type="GO" id="GO:0005737">
    <property type="term" value="C:cytoplasm"/>
    <property type="evidence" value="ECO:0007669"/>
    <property type="project" value="UniProtKB-SubCell"/>
</dbReference>
<keyword evidence="3" id="KW-0963">Cytoplasm</keyword>
<keyword evidence="9" id="KW-1185">Reference proteome</keyword>